<proteinExistence type="predicted"/>
<dbReference type="AlphaFoldDB" id="A0A9W9UQ76"/>
<accession>A0A9W9UQ76</accession>
<comment type="caution">
    <text evidence="1">The sequence shown here is derived from an EMBL/GenBank/DDBJ whole genome shotgun (WGS) entry which is preliminary data.</text>
</comment>
<evidence type="ECO:0000313" key="1">
    <source>
        <dbReference type="EMBL" id="KAJ5352584.1"/>
    </source>
</evidence>
<reference evidence="1" key="2">
    <citation type="journal article" date="2023" name="IMA Fungus">
        <title>Comparative genomic study of the Penicillium genus elucidates a diverse pangenome and 15 lateral gene transfer events.</title>
        <authorList>
            <person name="Petersen C."/>
            <person name="Sorensen T."/>
            <person name="Nielsen M.R."/>
            <person name="Sondergaard T.E."/>
            <person name="Sorensen J.L."/>
            <person name="Fitzpatrick D.A."/>
            <person name="Frisvad J.C."/>
            <person name="Nielsen K.L."/>
        </authorList>
    </citation>
    <scope>NUCLEOTIDE SEQUENCE</scope>
    <source>
        <strain evidence="1">IBT 35673</strain>
    </source>
</reference>
<protein>
    <submittedName>
        <fullName evidence="1">Uncharacterized protein</fullName>
    </submittedName>
</protein>
<evidence type="ECO:0000313" key="2">
    <source>
        <dbReference type="Proteomes" id="UP001147695"/>
    </source>
</evidence>
<dbReference type="InterPro" id="IPR011009">
    <property type="entry name" value="Kinase-like_dom_sf"/>
</dbReference>
<sequence length="113" mass="12989">MAAGGHLFYAKKERILNDEQHLAEMVSLMGPPPPEFLQRSAKSSQYWDSKGSVSIPEQSLDTRVNQYRGEHKELFLSLLRRVLRWLPETRPSAEELAYDTFLMQSLLRVRAAA</sequence>
<dbReference type="EMBL" id="JAPZBQ010000001">
    <property type="protein sequence ID" value="KAJ5352584.1"/>
    <property type="molecule type" value="Genomic_DNA"/>
</dbReference>
<dbReference type="SUPFAM" id="SSF56112">
    <property type="entry name" value="Protein kinase-like (PK-like)"/>
    <property type="match status" value="1"/>
</dbReference>
<dbReference type="Proteomes" id="UP001147695">
    <property type="component" value="Unassembled WGS sequence"/>
</dbReference>
<reference evidence="1" key="1">
    <citation type="submission" date="2022-12" db="EMBL/GenBank/DDBJ databases">
        <authorList>
            <person name="Petersen C."/>
        </authorList>
    </citation>
    <scope>NUCLEOTIDE SEQUENCE</scope>
    <source>
        <strain evidence="1">IBT 35673</strain>
    </source>
</reference>
<dbReference type="Gene3D" id="1.10.510.10">
    <property type="entry name" value="Transferase(Phosphotransferase) domain 1"/>
    <property type="match status" value="1"/>
</dbReference>
<gene>
    <name evidence="1" type="ORF">N7452_001558</name>
</gene>
<organism evidence="1 2">
    <name type="scientific">Penicillium brevicompactum</name>
    <dbReference type="NCBI Taxonomy" id="5074"/>
    <lineage>
        <taxon>Eukaryota</taxon>
        <taxon>Fungi</taxon>
        <taxon>Dikarya</taxon>
        <taxon>Ascomycota</taxon>
        <taxon>Pezizomycotina</taxon>
        <taxon>Eurotiomycetes</taxon>
        <taxon>Eurotiomycetidae</taxon>
        <taxon>Eurotiales</taxon>
        <taxon>Aspergillaceae</taxon>
        <taxon>Penicillium</taxon>
    </lineage>
</organism>
<name>A0A9W9UQ76_PENBR</name>